<gene>
    <name evidence="7" type="primary">tnpB</name>
    <name evidence="7" type="ORF">GT728_18765</name>
</gene>
<dbReference type="GO" id="GO:0032196">
    <property type="term" value="P:transposition"/>
    <property type="evidence" value="ECO:0007669"/>
    <property type="project" value="UniProtKB-KW"/>
</dbReference>
<keyword evidence="3" id="KW-0238">DNA-binding</keyword>
<evidence type="ECO:0000313" key="8">
    <source>
        <dbReference type="Proteomes" id="UP000477285"/>
    </source>
</evidence>
<feature type="domain" description="Probable transposase IS891/IS1136/IS1341" evidence="5">
    <location>
        <begin position="216"/>
        <end position="307"/>
    </location>
</feature>
<organism evidence="7 8">
    <name type="scientific">Blautia wexlerae</name>
    <dbReference type="NCBI Taxonomy" id="418240"/>
    <lineage>
        <taxon>Bacteria</taxon>
        <taxon>Bacillati</taxon>
        <taxon>Bacillota</taxon>
        <taxon>Clostridia</taxon>
        <taxon>Lachnospirales</taxon>
        <taxon>Lachnospiraceae</taxon>
        <taxon>Blautia</taxon>
    </lineage>
</organism>
<accession>A0A6L8T9R4</accession>
<dbReference type="GO" id="GO:0003677">
    <property type="term" value="F:DNA binding"/>
    <property type="evidence" value="ECO:0007669"/>
    <property type="project" value="UniProtKB-KW"/>
</dbReference>
<evidence type="ECO:0000256" key="1">
    <source>
        <dbReference type="ARBA" id="ARBA00008761"/>
    </source>
</evidence>
<dbReference type="Pfam" id="PF01385">
    <property type="entry name" value="OrfB_IS605"/>
    <property type="match status" value="1"/>
</dbReference>
<keyword evidence="4" id="KW-0233">DNA recombination</keyword>
<dbReference type="AlphaFoldDB" id="A0A6L8T9R4"/>
<dbReference type="NCBIfam" id="NF040570">
    <property type="entry name" value="guided_TnpB"/>
    <property type="match status" value="1"/>
</dbReference>
<feature type="domain" description="Cas12f1-like TNB" evidence="6">
    <location>
        <begin position="339"/>
        <end position="406"/>
    </location>
</feature>
<dbReference type="RefSeq" id="WP_161234313.1">
    <property type="nucleotide sequence ID" value="NZ_WWVQ01000075.1"/>
</dbReference>
<dbReference type="Proteomes" id="UP000477285">
    <property type="component" value="Unassembled WGS sequence"/>
</dbReference>
<dbReference type="EMBL" id="WWVQ01000075">
    <property type="protein sequence ID" value="MZL35161.1"/>
    <property type="molecule type" value="Genomic_DNA"/>
</dbReference>
<keyword evidence="2" id="KW-0815">Transposition</keyword>
<reference evidence="7 8" key="1">
    <citation type="journal article" date="2019" name="Nat. Med.">
        <title>A library of human gut bacterial isolates paired with longitudinal multiomics data enables mechanistic microbiome research.</title>
        <authorList>
            <person name="Poyet M."/>
            <person name="Groussin M."/>
            <person name="Gibbons S.M."/>
            <person name="Avila-Pacheco J."/>
            <person name="Jiang X."/>
            <person name="Kearney S.M."/>
            <person name="Perrotta A.R."/>
            <person name="Berdy B."/>
            <person name="Zhao S."/>
            <person name="Lieberman T.D."/>
            <person name="Swanson P.K."/>
            <person name="Smith M."/>
            <person name="Roesemann S."/>
            <person name="Alexander J.E."/>
            <person name="Rich S.A."/>
            <person name="Livny J."/>
            <person name="Vlamakis H."/>
            <person name="Clish C."/>
            <person name="Bullock K."/>
            <person name="Deik A."/>
            <person name="Scott J."/>
            <person name="Pierce K.A."/>
            <person name="Xavier R.J."/>
            <person name="Alm E.J."/>
        </authorList>
    </citation>
    <scope>NUCLEOTIDE SEQUENCE [LARGE SCALE GENOMIC DNA]</scope>
    <source>
        <strain evidence="7 8">BIOML-A1</strain>
    </source>
</reference>
<evidence type="ECO:0000259" key="6">
    <source>
        <dbReference type="Pfam" id="PF07282"/>
    </source>
</evidence>
<comment type="caution">
    <text evidence="7">The sequence shown here is derived from an EMBL/GenBank/DDBJ whole genome shotgun (WGS) entry which is preliminary data.</text>
</comment>
<dbReference type="InterPro" id="IPR010095">
    <property type="entry name" value="Cas12f1-like_TNB"/>
</dbReference>
<evidence type="ECO:0000256" key="2">
    <source>
        <dbReference type="ARBA" id="ARBA00022578"/>
    </source>
</evidence>
<proteinExistence type="inferred from homology"/>
<dbReference type="InterPro" id="IPR001959">
    <property type="entry name" value="Transposase"/>
</dbReference>
<dbReference type="GO" id="GO:0006310">
    <property type="term" value="P:DNA recombination"/>
    <property type="evidence" value="ECO:0007669"/>
    <property type="project" value="UniProtKB-KW"/>
</dbReference>
<protein>
    <submittedName>
        <fullName evidence="7">IS200/IS605 family element transposase accessory protein TnpB</fullName>
    </submittedName>
</protein>
<evidence type="ECO:0000256" key="4">
    <source>
        <dbReference type="ARBA" id="ARBA00023172"/>
    </source>
</evidence>
<evidence type="ECO:0000256" key="3">
    <source>
        <dbReference type="ARBA" id="ARBA00023125"/>
    </source>
</evidence>
<evidence type="ECO:0000313" key="7">
    <source>
        <dbReference type="EMBL" id="MZL35161.1"/>
    </source>
</evidence>
<dbReference type="Pfam" id="PF07282">
    <property type="entry name" value="Cas12f1-like_TNB"/>
    <property type="match status" value="1"/>
</dbReference>
<name>A0A6L8T9R4_9FIRM</name>
<dbReference type="NCBIfam" id="TIGR01766">
    <property type="entry name" value="IS200/IS605 family accessory protein TnpB-like domain"/>
    <property type="match status" value="1"/>
</dbReference>
<sequence length="454" mass="51975">MPAKEQDVTISIKAKLYPDQNTIEEFKKLTTAYSEAATWLSGLMFNDFSSPEMITDCRTLHDKYYYDIRQKKDMKSQLAESLIRSVSAKYRAIDTTLKKQYYTYTDTDGNTSRYKKDLNWLQHPVVYRRPQADFVRGRDWSFVNDKNGRLLLSIATLTGRTKVRFVVKGSEDIFNDSDMPGLNIEDPKWRFGEAKLLSSGGKWFMHISVTAKLPVTENEDISNIAGLDRGLVNIVTAADQSGLAARYSGDDARKIRARYNRTRASLQKKGTRGAKRILKRLSGRENGYMNDVNHCLTKALCENYPKDTLFVLEDLTGVSFEERNFHSKEQTNELRSWAFYDFGEKLKYKAALRGQQVIEADAYKTSQRCPHCGRYDKAARHRDTHEYICPECGHVENDDEVGALNLMFLGAEYLKGDKNPSFTKMEPNGKKRKAKAAKKNVENTIAENAFVLIR</sequence>
<comment type="similarity">
    <text evidence="1">In the C-terminal section; belongs to the transposase 35 family.</text>
</comment>
<evidence type="ECO:0000259" key="5">
    <source>
        <dbReference type="Pfam" id="PF01385"/>
    </source>
</evidence>
<dbReference type="SUPFAM" id="SSF57783">
    <property type="entry name" value="Zinc beta-ribbon"/>
    <property type="match status" value="1"/>
</dbReference>